<comment type="caution">
    <text evidence="6">The sequence shown here is derived from an EMBL/GenBank/DDBJ whole genome shotgun (WGS) entry which is preliminary data.</text>
</comment>
<dbReference type="PROSITE" id="PS51007">
    <property type="entry name" value="CYTC"/>
    <property type="match status" value="1"/>
</dbReference>
<keyword evidence="7" id="KW-1185">Reference proteome</keyword>
<dbReference type="SUPFAM" id="SSF52266">
    <property type="entry name" value="SGNH hydrolase"/>
    <property type="match status" value="1"/>
</dbReference>
<accession>A0AAE3EYF5</accession>
<evidence type="ECO:0000256" key="3">
    <source>
        <dbReference type="ARBA" id="ARBA00023004"/>
    </source>
</evidence>
<dbReference type="AlphaFoldDB" id="A0AAE3EYF5"/>
<keyword evidence="1 4" id="KW-0349">Heme</keyword>
<dbReference type="PANTHER" id="PTHR33546:SF1">
    <property type="entry name" value="LARGE, MULTIFUNCTIONAL SECRETED PROTEIN"/>
    <property type="match status" value="1"/>
</dbReference>
<dbReference type="CDD" id="cd01834">
    <property type="entry name" value="SGNH_hydrolase_like_2"/>
    <property type="match status" value="1"/>
</dbReference>
<evidence type="ECO:0000256" key="4">
    <source>
        <dbReference type="PROSITE-ProRule" id="PRU00433"/>
    </source>
</evidence>
<dbReference type="PANTHER" id="PTHR33546">
    <property type="entry name" value="LARGE, MULTIFUNCTIONAL SECRETED PROTEIN-RELATED"/>
    <property type="match status" value="1"/>
</dbReference>
<keyword evidence="3 4" id="KW-0408">Iron</keyword>
<dbReference type="InterPro" id="IPR011042">
    <property type="entry name" value="6-blade_b-propeller_TolB-like"/>
</dbReference>
<dbReference type="InterPro" id="IPR036909">
    <property type="entry name" value="Cyt_c-like_dom_sf"/>
</dbReference>
<dbReference type="RefSeq" id="WP_317903754.1">
    <property type="nucleotide sequence ID" value="NZ_JAIRBC010000038.1"/>
</dbReference>
<dbReference type="EMBL" id="JAIRBC010000038">
    <property type="protein sequence ID" value="MCG2462618.1"/>
    <property type="molecule type" value="Genomic_DNA"/>
</dbReference>
<evidence type="ECO:0000259" key="5">
    <source>
        <dbReference type="PROSITE" id="PS51007"/>
    </source>
</evidence>
<dbReference type="NCBIfam" id="TIGR02604">
    <property type="entry name" value="Piru_Ver_Nterm"/>
    <property type="match status" value="1"/>
</dbReference>
<dbReference type="Pfam" id="PF23500">
    <property type="entry name" value="DUF7133"/>
    <property type="match status" value="1"/>
</dbReference>
<dbReference type="GO" id="GO:0020037">
    <property type="term" value="F:heme binding"/>
    <property type="evidence" value="ECO:0007669"/>
    <property type="project" value="InterPro"/>
</dbReference>
<dbReference type="SUPFAM" id="SSF46626">
    <property type="entry name" value="Cytochrome c"/>
    <property type="match status" value="1"/>
</dbReference>
<dbReference type="Pfam" id="PF13646">
    <property type="entry name" value="HEAT_2"/>
    <property type="match status" value="1"/>
</dbReference>
<protein>
    <submittedName>
        <fullName evidence="6">C-type cytochrome</fullName>
    </submittedName>
</protein>
<gene>
    <name evidence="6" type="ORF">K8352_17785</name>
</gene>
<feature type="domain" description="Cytochrome c" evidence="5">
    <location>
        <begin position="922"/>
        <end position="1017"/>
    </location>
</feature>
<dbReference type="InterPro" id="IPR036514">
    <property type="entry name" value="SGNH_hydro_sf"/>
</dbReference>
<evidence type="ECO:0000256" key="1">
    <source>
        <dbReference type="ARBA" id="ARBA00022617"/>
    </source>
</evidence>
<evidence type="ECO:0000313" key="7">
    <source>
        <dbReference type="Proteomes" id="UP001200642"/>
    </source>
</evidence>
<dbReference type="GO" id="GO:0016788">
    <property type="term" value="F:hydrolase activity, acting on ester bonds"/>
    <property type="evidence" value="ECO:0007669"/>
    <property type="project" value="UniProtKB-ARBA"/>
</dbReference>
<dbReference type="Gene3D" id="1.25.10.10">
    <property type="entry name" value="Leucine-rich Repeat Variant"/>
    <property type="match status" value="1"/>
</dbReference>
<evidence type="ECO:0000313" key="6">
    <source>
        <dbReference type="EMBL" id="MCG2462618.1"/>
    </source>
</evidence>
<dbReference type="PROSITE" id="PS51257">
    <property type="entry name" value="PROKAR_LIPOPROTEIN"/>
    <property type="match status" value="1"/>
</dbReference>
<sequence>MKKVALRKAYLLLFTTLVFYSCTKQEDNTLTISKNSHIVMIGNNLGSRMMNFGHFETELQLRYPKDSLFIRNMCDAGNTPGFRPHPSRKSPWAFPGAEEFYKNSELSTPSGSIGHFPTEDEWLHNLKADIIIAFFGYNESFDGPTNLDNYKAELHAFIQHTKSQKYNGTKPPQLALVSPIAFEDLSAKMDLPNGVKENKNLALYTEAMREVAAKDSVLFVDAFDPTKKWYDTESTDLTQDGFQLTDMGYQKFAKLLVDDIFGKTESKVENNRQLVNDAVNEKNWFWHDDFKMPNGVHVYGRRYNPFGPDNYPFEIEKVRQMTAIRDTAIWEALHGKKMDLAVADAKTRKLPPVKTNYVQGHGNGTPEYLYGKDALDKIKVAPGYKIEQFATEEEFPDLANPVQISFDNKGRLWVAVMPSYPHYKPGDPRPNDKLLIFEDTDGDNKADKQTIFADGLSRPIGFEFAPEGVYLSQGNTLSLLTDTDGDDKADKTEILLNDFDDHDTHHAIGAFTADPSGAIYMGEGVFLHTNVETAYGPVRATNGGFYRYSPQRHYLERTAQLSIPNPWGIAFDDWGQPFFEHTSGPDMTWMMPGTIKPRYGEASPLPENLIEDKQRVRPTSGLEFVSSRHFPDNIQGDVLINNTIGFLGTKEHTMVDDPKTAGYLSRWRQDLVFSTDANFRPVDMEFAPDGSLYLIDWSNVLIGHMQHNARDPLRDHVHGRIYRITYPSRPLVKPAKIVDASIDELLDNLKLPEYRTRYRTKRELRGRDSDEVLSKLKTWAAALDKNDPNYDHNLLEALWVSWGLNKVDRQLLGQVLQAKDFRARAAAVGVLRYAGHQISDHSELLMQAAKDDNPRVRLEALVAASWLDKDTGIPIVTEAGKKGLDKWMKKPYEAAIAHLNGHKTGEGPKKIIHSDLKGIELDLLTSGKEIFERDGYCATCHQKDGKGLEASGFPPIAGSKWVTGSEERLIKLVTNGLMGPLEVNGKTYPGQVPMTPFGKLLTPDETAAVLTYVRNSFGNKASAISADKVIEVREQIKGKTGFYSPEELLKEHPLE</sequence>
<dbReference type="SUPFAM" id="SSF63829">
    <property type="entry name" value="Calcium-dependent phosphotriesterase"/>
    <property type="match status" value="1"/>
</dbReference>
<dbReference type="Pfam" id="PF00034">
    <property type="entry name" value="Cytochrom_C"/>
    <property type="match status" value="1"/>
</dbReference>
<reference evidence="6" key="1">
    <citation type="submission" date="2023-02" db="EMBL/GenBank/DDBJ databases">
        <title>Genome of Flavobacteriaceae gen. nov. sp. strain F89.</title>
        <authorList>
            <person name="Wang Y."/>
        </authorList>
    </citation>
    <scope>NUCLEOTIDE SEQUENCE</scope>
    <source>
        <strain evidence="6">F89</strain>
    </source>
</reference>
<evidence type="ECO:0000256" key="2">
    <source>
        <dbReference type="ARBA" id="ARBA00022723"/>
    </source>
</evidence>
<name>A0AAE3EYF5_9FLAO</name>
<keyword evidence="2 4" id="KW-0479">Metal-binding</keyword>
<dbReference type="InterPro" id="IPR013428">
    <property type="entry name" value="Membrane-bound_put_N"/>
</dbReference>
<dbReference type="InterPro" id="IPR055557">
    <property type="entry name" value="DUF7133"/>
</dbReference>
<dbReference type="InterPro" id="IPR009056">
    <property type="entry name" value="Cyt_c-like_dom"/>
</dbReference>
<dbReference type="SUPFAM" id="SSF48371">
    <property type="entry name" value="ARM repeat"/>
    <property type="match status" value="1"/>
</dbReference>
<dbReference type="GO" id="GO:0046872">
    <property type="term" value="F:metal ion binding"/>
    <property type="evidence" value="ECO:0007669"/>
    <property type="project" value="UniProtKB-KW"/>
</dbReference>
<dbReference type="Gene3D" id="2.120.10.30">
    <property type="entry name" value="TolB, C-terminal domain"/>
    <property type="match status" value="1"/>
</dbReference>
<dbReference type="Gene3D" id="3.40.50.1110">
    <property type="entry name" value="SGNH hydrolase"/>
    <property type="match status" value="1"/>
</dbReference>
<dbReference type="GO" id="GO:0009055">
    <property type="term" value="F:electron transfer activity"/>
    <property type="evidence" value="ECO:0007669"/>
    <property type="project" value="InterPro"/>
</dbReference>
<organism evidence="6 7">
    <name type="scientific">Cerina litoralis</name>
    <dbReference type="NCBI Taxonomy" id="2874477"/>
    <lineage>
        <taxon>Bacteria</taxon>
        <taxon>Pseudomonadati</taxon>
        <taxon>Bacteroidota</taxon>
        <taxon>Flavobacteriia</taxon>
        <taxon>Flavobacteriales</taxon>
        <taxon>Flavobacteriaceae</taxon>
        <taxon>Cerina</taxon>
    </lineage>
</organism>
<dbReference type="Gene3D" id="1.10.760.10">
    <property type="entry name" value="Cytochrome c-like domain"/>
    <property type="match status" value="1"/>
</dbReference>
<dbReference type="InterPro" id="IPR016024">
    <property type="entry name" value="ARM-type_fold"/>
</dbReference>
<proteinExistence type="predicted"/>
<dbReference type="Proteomes" id="UP001200642">
    <property type="component" value="Unassembled WGS sequence"/>
</dbReference>
<dbReference type="InterPro" id="IPR011989">
    <property type="entry name" value="ARM-like"/>
</dbReference>